<proteinExistence type="predicted"/>
<reference evidence="2 3" key="1">
    <citation type="submission" date="2018-06" db="EMBL/GenBank/DDBJ databases">
        <title>Paenibacillus imtechensis sp. nov.</title>
        <authorList>
            <person name="Pinnaka A.K."/>
            <person name="Singh H."/>
            <person name="Kaur M."/>
        </authorList>
    </citation>
    <scope>NUCLEOTIDE SEQUENCE [LARGE SCALE GENOMIC DNA]</scope>
    <source>
        <strain evidence="2 3">SMB1</strain>
    </source>
</reference>
<evidence type="ECO:0000313" key="2">
    <source>
        <dbReference type="EMBL" id="PZD94675.1"/>
    </source>
</evidence>
<comment type="caution">
    <text evidence="2">The sequence shown here is derived from an EMBL/GenBank/DDBJ whole genome shotgun (WGS) entry which is preliminary data.</text>
</comment>
<sequence length="70" mass="7876">MELYEIRPQGERSEPSSGQAGRPHKPVEEAENGTMVQDEQDAKRLGKDMEQVETNQELREAGLVPDPIQD</sequence>
<dbReference type="AlphaFoldDB" id="A0A2W1LI97"/>
<keyword evidence="3" id="KW-1185">Reference proteome</keyword>
<dbReference type="EMBL" id="QKRB01000051">
    <property type="protein sequence ID" value="PZD94675.1"/>
    <property type="molecule type" value="Genomic_DNA"/>
</dbReference>
<dbReference type="Proteomes" id="UP000249522">
    <property type="component" value="Unassembled WGS sequence"/>
</dbReference>
<gene>
    <name evidence="2" type="ORF">DNH61_17130</name>
</gene>
<dbReference type="OrthoDB" id="2680441at2"/>
<protein>
    <submittedName>
        <fullName evidence="2">Uncharacterized protein</fullName>
    </submittedName>
</protein>
<evidence type="ECO:0000313" key="3">
    <source>
        <dbReference type="Proteomes" id="UP000249522"/>
    </source>
</evidence>
<feature type="region of interest" description="Disordered" evidence="1">
    <location>
        <begin position="1"/>
        <end position="70"/>
    </location>
</feature>
<evidence type="ECO:0000256" key="1">
    <source>
        <dbReference type="SAM" id="MobiDB-lite"/>
    </source>
</evidence>
<dbReference type="RefSeq" id="WP_111147896.1">
    <property type="nucleotide sequence ID" value="NZ_QKRB01000051.1"/>
</dbReference>
<name>A0A2W1LI97_9BACL</name>
<accession>A0A2W1LI97</accession>
<organism evidence="2 3">
    <name type="scientific">Paenibacillus sambharensis</name>
    <dbReference type="NCBI Taxonomy" id="1803190"/>
    <lineage>
        <taxon>Bacteria</taxon>
        <taxon>Bacillati</taxon>
        <taxon>Bacillota</taxon>
        <taxon>Bacilli</taxon>
        <taxon>Bacillales</taxon>
        <taxon>Paenibacillaceae</taxon>
        <taxon>Paenibacillus</taxon>
    </lineage>
</organism>
<feature type="compositionally biased region" description="Basic and acidic residues" evidence="1">
    <location>
        <begin position="40"/>
        <end position="60"/>
    </location>
</feature>
<feature type="compositionally biased region" description="Basic and acidic residues" evidence="1">
    <location>
        <begin position="1"/>
        <end position="14"/>
    </location>
</feature>